<evidence type="ECO:0000256" key="7">
    <source>
        <dbReference type="ARBA" id="ARBA00022729"/>
    </source>
</evidence>
<comment type="catalytic activity">
    <reaction evidence="18">
        <text>L-seryl-[protein] + GDP-beta-L-fucose = 3-O-(alpha-L-fucosyl)-L-seryl-[protein] + GDP + H(+)</text>
        <dbReference type="Rhea" id="RHEA:63644"/>
        <dbReference type="Rhea" id="RHEA-COMP:9863"/>
        <dbReference type="Rhea" id="RHEA-COMP:17914"/>
        <dbReference type="ChEBI" id="CHEBI:15378"/>
        <dbReference type="ChEBI" id="CHEBI:29999"/>
        <dbReference type="ChEBI" id="CHEBI:57273"/>
        <dbReference type="ChEBI" id="CHEBI:58189"/>
        <dbReference type="ChEBI" id="CHEBI:189632"/>
        <dbReference type="EC" id="2.4.1.221"/>
    </reaction>
    <physiologicalReaction direction="left-to-right" evidence="18">
        <dbReference type="Rhea" id="RHEA:63645"/>
    </physiologicalReaction>
</comment>
<evidence type="ECO:0000256" key="5">
    <source>
        <dbReference type="ARBA" id="ARBA00022676"/>
    </source>
</evidence>
<keyword evidence="8" id="KW-0256">Endoplasmic reticulum</keyword>
<evidence type="ECO:0000256" key="8">
    <source>
        <dbReference type="ARBA" id="ARBA00022824"/>
    </source>
</evidence>
<dbReference type="PANTHER" id="PTHR13398">
    <property type="entry name" value="GDP-FUCOSE PROTEIN O-FUCOSYLTRANSFERASE 2"/>
    <property type="match status" value="1"/>
</dbReference>
<dbReference type="Proteomes" id="UP001566132">
    <property type="component" value="Unassembled WGS sequence"/>
</dbReference>
<dbReference type="GO" id="GO:0006004">
    <property type="term" value="P:fucose metabolic process"/>
    <property type="evidence" value="ECO:0007669"/>
    <property type="project" value="UniProtKB-KW"/>
</dbReference>
<dbReference type="GO" id="GO:0046922">
    <property type="term" value="F:peptide-O-fucosyltransferase activity"/>
    <property type="evidence" value="ECO:0007669"/>
    <property type="project" value="UniProtKB-EC"/>
</dbReference>
<evidence type="ECO:0000256" key="17">
    <source>
        <dbReference type="ARBA" id="ARBA00047273"/>
    </source>
</evidence>
<evidence type="ECO:0000256" key="14">
    <source>
        <dbReference type="ARBA" id="ARBA00025803"/>
    </source>
</evidence>
<evidence type="ECO:0000313" key="21">
    <source>
        <dbReference type="Proteomes" id="UP001566132"/>
    </source>
</evidence>
<dbReference type="PANTHER" id="PTHR13398:SF0">
    <property type="entry name" value="GDP-FUCOSE PROTEIN O-FUCOSYLTRANSFERASE 2"/>
    <property type="match status" value="1"/>
</dbReference>
<evidence type="ECO:0000256" key="3">
    <source>
        <dbReference type="ARBA" id="ARBA00004922"/>
    </source>
</evidence>
<evidence type="ECO:0000256" key="6">
    <source>
        <dbReference type="ARBA" id="ARBA00022679"/>
    </source>
</evidence>
<accession>A0ABD1F4M7</accession>
<dbReference type="Gene3D" id="3.40.50.11350">
    <property type="match status" value="1"/>
</dbReference>
<feature type="signal peptide" evidence="19">
    <location>
        <begin position="1"/>
        <end position="20"/>
    </location>
</feature>
<keyword evidence="11" id="KW-0325">Glycoprotein</keyword>
<name>A0ABD1F4M7_HYPHA</name>
<keyword evidence="7 19" id="KW-0732">Signal</keyword>
<keyword evidence="12" id="KW-0294">Fucose metabolism</keyword>
<reference evidence="20 21" key="1">
    <citation type="submission" date="2024-05" db="EMBL/GenBank/DDBJ databases">
        <title>Genetic variation in Jamaican populations of the coffee berry borer (Hypothenemus hampei).</title>
        <authorList>
            <person name="Errbii M."/>
            <person name="Myrie A."/>
        </authorList>
    </citation>
    <scope>NUCLEOTIDE SEQUENCE [LARGE SCALE GENOMIC DNA]</scope>
    <source>
        <strain evidence="20">JA-Hopewell-2020-01-JO</strain>
        <tissue evidence="20">Whole body</tissue>
    </source>
</reference>
<keyword evidence="9" id="KW-0333">Golgi apparatus</keyword>
<evidence type="ECO:0000256" key="11">
    <source>
        <dbReference type="ARBA" id="ARBA00023180"/>
    </source>
</evidence>
<evidence type="ECO:0000256" key="9">
    <source>
        <dbReference type="ARBA" id="ARBA00023034"/>
    </source>
</evidence>
<dbReference type="FunFam" id="3.40.50.11350:FF:000002">
    <property type="entry name" value="GDP-fucose protein O-fucosyltransferase 2"/>
    <property type="match status" value="1"/>
</dbReference>
<keyword evidence="10" id="KW-1015">Disulfide bond</keyword>
<evidence type="ECO:0000256" key="1">
    <source>
        <dbReference type="ARBA" id="ARBA00004240"/>
    </source>
</evidence>
<comment type="caution">
    <text evidence="20">The sequence shown here is derived from an EMBL/GenBank/DDBJ whole genome shotgun (WGS) entry which is preliminary data.</text>
</comment>
<protein>
    <recommendedName>
        <fullName evidence="15">GDP-fucose protein O-fucosyltransferase 2</fullName>
        <ecNumber evidence="4">2.4.1.221</ecNumber>
    </recommendedName>
    <alternativeName>
        <fullName evidence="16">Peptide-O-fucosyltransferase 2</fullName>
    </alternativeName>
</protein>
<evidence type="ECO:0000256" key="10">
    <source>
        <dbReference type="ARBA" id="ARBA00023157"/>
    </source>
</evidence>
<evidence type="ECO:0000256" key="18">
    <source>
        <dbReference type="ARBA" id="ARBA00048647"/>
    </source>
</evidence>
<dbReference type="EMBL" id="JBDJPC010000002">
    <property type="protein sequence ID" value="KAL1512523.1"/>
    <property type="molecule type" value="Genomic_DNA"/>
</dbReference>
<dbReference type="InterPro" id="IPR019378">
    <property type="entry name" value="GDP-Fuc_O-FucTrfase"/>
</dbReference>
<keyword evidence="13" id="KW-0119">Carbohydrate metabolism</keyword>
<gene>
    <name evidence="20" type="ORF">ABEB36_002104</name>
</gene>
<evidence type="ECO:0000256" key="4">
    <source>
        <dbReference type="ARBA" id="ARBA00012196"/>
    </source>
</evidence>
<dbReference type="CDD" id="cd11298">
    <property type="entry name" value="O-FucT-2"/>
    <property type="match status" value="1"/>
</dbReference>
<dbReference type="GO" id="GO:0005794">
    <property type="term" value="C:Golgi apparatus"/>
    <property type="evidence" value="ECO:0007669"/>
    <property type="project" value="UniProtKB-SubCell"/>
</dbReference>
<dbReference type="InterPro" id="IPR045130">
    <property type="entry name" value="OFUT2-like"/>
</dbReference>
<proteinExistence type="inferred from homology"/>
<keyword evidence="5" id="KW-0328">Glycosyltransferase</keyword>
<feature type="chain" id="PRO_5044759359" description="GDP-fucose protein O-fucosyltransferase 2" evidence="19">
    <location>
        <begin position="21"/>
        <end position="425"/>
    </location>
</feature>
<dbReference type="EC" id="2.4.1.221" evidence="4"/>
<evidence type="ECO:0000256" key="2">
    <source>
        <dbReference type="ARBA" id="ARBA00004555"/>
    </source>
</evidence>
<evidence type="ECO:0000256" key="12">
    <source>
        <dbReference type="ARBA" id="ARBA00023253"/>
    </source>
</evidence>
<sequence length="425" mass="50338">MFYIDTLIFIFATCLVLINGQEDVCYKTSDNCQNIRESTKRYLFYDINPSEGFNLRRDVYMRMAILVNKLKNSPNQMLNSFILVLPPWSHLIHWGYSESPEYIPWSTFFDIESLRKFAPVMDLYEYFTELKHNKYTKLLIHTVYILQHFEDMFKSGRFEDKWNIEKCQRPPKLRFFHYANITSKNIQCLSFHGPSTKLIEIFKQDESRTIMIEYAEVALHDTFGGSVYWKARRSMRFNVKLRQIAKEFRREFLNSTDSNDNTHLPIDWRDEKPKRSAKGGPYLAIHLRRQDFLRGRPDQVPDLKSVADQISKKLVELNLTKVFIATDAPLSEYNELQKFLNPNHETFKYVPSIEVENEFFSGGIAIIDQIICSYARYFMGTAESTFSFRIQEEREILGFPTKTTFNVLCKDENHCEKPSIWKIVY</sequence>
<keyword evidence="6" id="KW-0808">Transferase</keyword>
<keyword evidence="21" id="KW-1185">Reference proteome</keyword>
<evidence type="ECO:0000256" key="15">
    <source>
        <dbReference type="ARBA" id="ARBA00026232"/>
    </source>
</evidence>
<comment type="pathway">
    <text evidence="3">Protein modification; protein glycosylation.</text>
</comment>
<comment type="similarity">
    <text evidence="14">Belongs to the glycosyltransferase 68 family.</text>
</comment>
<comment type="catalytic activity">
    <reaction evidence="17">
        <text>L-threonyl-[protein] + GDP-beta-L-fucose = 3-O-(alpha-L-fucosyl)-L-threonyl-[protein] + GDP + H(+)</text>
        <dbReference type="Rhea" id="RHEA:70491"/>
        <dbReference type="Rhea" id="RHEA-COMP:11060"/>
        <dbReference type="Rhea" id="RHEA-COMP:17915"/>
        <dbReference type="ChEBI" id="CHEBI:15378"/>
        <dbReference type="ChEBI" id="CHEBI:30013"/>
        <dbReference type="ChEBI" id="CHEBI:57273"/>
        <dbReference type="ChEBI" id="CHEBI:58189"/>
        <dbReference type="ChEBI" id="CHEBI:189631"/>
        <dbReference type="EC" id="2.4.1.221"/>
    </reaction>
    <physiologicalReaction direction="left-to-right" evidence="17">
        <dbReference type="Rhea" id="RHEA:70492"/>
    </physiologicalReaction>
</comment>
<dbReference type="Gene3D" id="3.40.50.11340">
    <property type="match status" value="1"/>
</dbReference>
<evidence type="ECO:0000256" key="16">
    <source>
        <dbReference type="ARBA" id="ARBA00033083"/>
    </source>
</evidence>
<comment type="subcellular location">
    <subcellularLocation>
        <location evidence="1">Endoplasmic reticulum</location>
    </subcellularLocation>
    <subcellularLocation>
        <location evidence="2">Golgi apparatus</location>
    </subcellularLocation>
</comment>
<evidence type="ECO:0000313" key="20">
    <source>
        <dbReference type="EMBL" id="KAL1512523.1"/>
    </source>
</evidence>
<dbReference type="GO" id="GO:0005783">
    <property type="term" value="C:endoplasmic reticulum"/>
    <property type="evidence" value="ECO:0007669"/>
    <property type="project" value="UniProtKB-SubCell"/>
</dbReference>
<dbReference type="Pfam" id="PF10250">
    <property type="entry name" value="O-FucT"/>
    <property type="match status" value="1"/>
</dbReference>
<evidence type="ECO:0000256" key="13">
    <source>
        <dbReference type="ARBA" id="ARBA00023277"/>
    </source>
</evidence>
<organism evidence="20 21">
    <name type="scientific">Hypothenemus hampei</name>
    <name type="common">Coffee berry borer</name>
    <dbReference type="NCBI Taxonomy" id="57062"/>
    <lineage>
        <taxon>Eukaryota</taxon>
        <taxon>Metazoa</taxon>
        <taxon>Ecdysozoa</taxon>
        <taxon>Arthropoda</taxon>
        <taxon>Hexapoda</taxon>
        <taxon>Insecta</taxon>
        <taxon>Pterygota</taxon>
        <taxon>Neoptera</taxon>
        <taxon>Endopterygota</taxon>
        <taxon>Coleoptera</taxon>
        <taxon>Polyphaga</taxon>
        <taxon>Cucujiformia</taxon>
        <taxon>Curculionidae</taxon>
        <taxon>Scolytinae</taxon>
        <taxon>Hypothenemus</taxon>
    </lineage>
</organism>
<evidence type="ECO:0000256" key="19">
    <source>
        <dbReference type="SAM" id="SignalP"/>
    </source>
</evidence>
<dbReference type="AlphaFoldDB" id="A0ABD1F4M7"/>